<dbReference type="KEGG" id="asui:ASUIS_1992"/>
<dbReference type="Pfam" id="PF23019">
    <property type="entry name" value="DUF7033"/>
    <property type="match status" value="1"/>
</dbReference>
<sequence length="459" mass="54377">MIKITIPQNNLEERRYILDIIFNEFLGLSYEVMICDLGLVNSCDWKIELANGSNLIVEDHFFNKYPKELEYLKLENIPSTINYEQKNNNQFIPEKDIPVIYGTSTLTTNSQSPIIIKCGIDIFASSFFMLTRWEEYVNKNRDKHDRFTATQSLAYKNGFLDRPIVNEYVEMLKNMLLHLGLNQKIKARNYQLYVTHDVDNIKKFINFTDGIKEIVGDIVKRKDIKKAFANFIQKIKVHLKLEKDPYDTFDNLIKMSDKYAVKSYFFFMANGVTKYDNMYKSDDDFIVDLIKRIKSKGHHIGIHPTYNAYNNYEQLKKEKEELENNFNTQITFGREHYLRFEVPITWQIWEDNAISWDSTCGYADKEGFRCGVCYEYSVFNILTRKKLSLVEKPLIVMEDSFVTYQSFLELFEVESKIMTLINRTKRYNGTFVLLWHNSSFNTISSKQYEYIYEKILGKR</sequence>
<name>A0AAD0ST53_9BACT</name>
<dbReference type="Gene3D" id="3.20.20.370">
    <property type="entry name" value="Glycoside hydrolase/deacetylase"/>
    <property type="match status" value="1"/>
</dbReference>
<proteinExistence type="predicted"/>
<keyword evidence="3" id="KW-1185">Reference proteome</keyword>
<accession>A0AAD0ST53</accession>
<evidence type="ECO:0000313" key="2">
    <source>
        <dbReference type="EMBL" id="AXX90453.1"/>
    </source>
</evidence>
<protein>
    <recommendedName>
        <fullName evidence="1">DUF7033 domain-containing protein</fullName>
    </recommendedName>
</protein>
<dbReference type="InterPro" id="IPR054297">
    <property type="entry name" value="DUF7033"/>
</dbReference>
<dbReference type="GO" id="GO:0005975">
    <property type="term" value="P:carbohydrate metabolic process"/>
    <property type="evidence" value="ECO:0007669"/>
    <property type="project" value="InterPro"/>
</dbReference>
<organism evidence="2 3">
    <name type="scientific">Arcobacter suis CECT 7833</name>
    <dbReference type="NCBI Taxonomy" id="663365"/>
    <lineage>
        <taxon>Bacteria</taxon>
        <taxon>Pseudomonadati</taxon>
        <taxon>Campylobacterota</taxon>
        <taxon>Epsilonproteobacteria</taxon>
        <taxon>Campylobacterales</taxon>
        <taxon>Arcobacteraceae</taxon>
        <taxon>Arcobacter</taxon>
    </lineage>
</organism>
<evidence type="ECO:0000259" key="1">
    <source>
        <dbReference type="Pfam" id="PF23019"/>
    </source>
</evidence>
<dbReference type="CDD" id="cd10931">
    <property type="entry name" value="CE4_u7"/>
    <property type="match status" value="1"/>
</dbReference>
<dbReference type="EMBL" id="CP032100">
    <property type="protein sequence ID" value="AXX90453.1"/>
    <property type="molecule type" value="Genomic_DNA"/>
</dbReference>
<dbReference type="InterPro" id="IPR011330">
    <property type="entry name" value="Glyco_hydro/deAcase_b/a-brl"/>
</dbReference>
<feature type="domain" description="DUF7033" evidence="1">
    <location>
        <begin position="119"/>
        <end position="202"/>
    </location>
</feature>
<dbReference type="RefSeq" id="WP_118887044.1">
    <property type="nucleotide sequence ID" value="NZ_CP032100.1"/>
</dbReference>
<dbReference type="AlphaFoldDB" id="A0AAD0ST53"/>
<dbReference type="SUPFAM" id="SSF88713">
    <property type="entry name" value="Glycoside hydrolase/deacetylase"/>
    <property type="match status" value="1"/>
</dbReference>
<gene>
    <name evidence="2" type="ORF">ASUIS_1992</name>
</gene>
<reference evidence="2 3" key="1">
    <citation type="submission" date="2018-08" db="EMBL/GenBank/DDBJ databases">
        <title>Complete genome of the Arcobacter suis type strain LMG 26152.</title>
        <authorList>
            <person name="Miller W.G."/>
            <person name="Yee E."/>
            <person name="Bono J.L."/>
        </authorList>
    </citation>
    <scope>NUCLEOTIDE SEQUENCE [LARGE SCALE GENOMIC DNA]</scope>
    <source>
        <strain evidence="2 3">CECT 7833</strain>
    </source>
</reference>
<evidence type="ECO:0000313" key="3">
    <source>
        <dbReference type="Proteomes" id="UP000263040"/>
    </source>
</evidence>
<dbReference type="Proteomes" id="UP000263040">
    <property type="component" value="Chromosome"/>
</dbReference>